<dbReference type="OrthoDB" id="2592518at2"/>
<evidence type="ECO:0000256" key="3">
    <source>
        <dbReference type="ARBA" id="ARBA00022544"/>
    </source>
</evidence>
<dbReference type="Pfam" id="PF05504">
    <property type="entry name" value="Spore_GerAC"/>
    <property type="match status" value="1"/>
</dbReference>
<name>A0A4S3PN73_9BACI</name>
<dbReference type="Gene3D" id="3.30.300.210">
    <property type="entry name" value="Nutrient germinant receptor protein C, domain 3"/>
    <property type="match status" value="1"/>
</dbReference>
<dbReference type="PANTHER" id="PTHR35789:SF1">
    <property type="entry name" value="SPORE GERMINATION PROTEIN B3"/>
    <property type="match status" value="1"/>
</dbReference>
<dbReference type="InterPro" id="IPR046953">
    <property type="entry name" value="Spore_GerAC-like_C"/>
</dbReference>
<keyword evidence="3" id="KW-0309">Germination</keyword>
<evidence type="ECO:0000256" key="1">
    <source>
        <dbReference type="ARBA" id="ARBA00004635"/>
    </source>
</evidence>
<keyword evidence="7" id="KW-0449">Lipoprotein</keyword>
<feature type="domain" description="Spore germination protein N-terminal" evidence="9">
    <location>
        <begin position="27"/>
        <end position="190"/>
    </location>
</feature>
<reference evidence="10 11" key="1">
    <citation type="journal article" date="2019" name="Indoor Air">
        <title>Impacts of indoor surface finishes on bacterial viability.</title>
        <authorList>
            <person name="Hu J."/>
            <person name="Maamar S.B."/>
            <person name="Glawe A.J."/>
            <person name="Gottel N."/>
            <person name="Gilbert J.A."/>
            <person name="Hartmann E.M."/>
        </authorList>
    </citation>
    <scope>NUCLEOTIDE SEQUENCE [LARGE SCALE GENOMIC DNA]</scope>
    <source>
        <strain evidence="10 11">AF060A6</strain>
    </source>
</reference>
<dbReference type="GO" id="GO:0016020">
    <property type="term" value="C:membrane"/>
    <property type="evidence" value="ECO:0007669"/>
    <property type="project" value="UniProtKB-SubCell"/>
</dbReference>
<gene>
    <name evidence="10" type="ORF">E1I69_18385</name>
</gene>
<evidence type="ECO:0000259" key="8">
    <source>
        <dbReference type="Pfam" id="PF05504"/>
    </source>
</evidence>
<dbReference type="Proteomes" id="UP000306477">
    <property type="component" value="Unassembled WGS sequence"/>
</dbReference>
<evidence type="ECO:0000313" key="10">
    <source>
        <dbReference type="EMBL" id="THE10575.1"/>
    </source>
</evidence>
<evidence type="ECO:0000256" key="4">
    <source>
        <dbReference type="ARBA" id="ARBA00022729"/>
    </source>
</evidence>
<dbReference type="STRING" id="1033734.GCA_000285535_02918"/>
<feature type="domain" description="Spore germination GerAC-like C-terminal" evidence="8">
    <location>
        <begin position="200"/>
        <end position="360"/>
    </location>
</feature>
<dbReference type="GO" id="GO:0009847">
    <property type="term" value="P:spore germination"/>
    <property type="evidence" value="ECO:0007669"/>
    <property type="project" value="InterPro"/>
</dbReference>
<protein>
    <submittedName>
        <fullName evidence="10">Ger(X)C family spore germination protein</fullName>
    </submittedName>
</protein>
<evidence type="ECO:0000256" key="2">
    <source>
        <dbReference type="ARBA" id="ARBA00007886"/>
    </source>
</evidence>
<dbReference type="RefSeq" id="WP_136381022.1">
    <property type="nucleotide sequence ID" value="NZ_SLUB01000044.1"/>
</dbReference>
<evidence type="ECO:0000259" key="9">
    <source>
        <dbReference type="Pfam" id="PF25198"/>
    </source>
</evidence>
<dbReference type="AlphaFoldDB" id="A0A4S3PN73"/>
<dbReference type="InterPro" id="IPR008844">
    <property type="entry name" value="Spore_GerAC-like"/>
</dbReference>
<dbReference type="PROSITE" id="PS51257">
    <property type="entry name" value="PROKAR_LIPOPROTEIN"/>
    <property type="match status" value="1"/>
</dbReference>
<organism evidence="10 11">
    <name type="scientific">Bacillus timonensis</name>
    <dbReference type="NCBI Taxonomy" id="1033734"/>
    <lineage>
        <taxon>Bacteria</taxon>
        <taxon>Bacillati</taxon>
        <taxon>Bacillota</taxon>
        <taxon>Bacilli</taxon>
        <taxon>Bacillales</taxon>
        <taxon>Bacillaceae</taxon>
        <taxon>Bacillus</taxon>
    </lineage>
</organism>
<evidence type="ECO:0000313" key="11">
    <source>
        <dbReference type="Proteomes" id="UP000306477"/>
    </source>
</evidence>
<comment type="subcellular location">
    <subcellularLocation>
        <location evidence="1">Membrane</location>
        <topology evidence="1">Lipid-anchor</topology>
    </subcellularLocation>
</comment>
<proteinExistence type="inferred from homology"/>
<dbReference type="NCBIfam" id="TIGR02887">
    <property type="entry name" value="spore_ger_x_C"/>
    <property type="match status" value="1"/>
</dbReference>
<dbReference type="PANTHER" id="PTHR35789">
    <property type="entry name" value="SPORE GERMINATION PROTEIN B3"/>
    <property type="match status" value="1"/>
</dbReference>
<keyword evidence="5" id="KW-0472">Membrane</keyword>
<dbReference type="InterPro" id="IPR057336">
    <property type="entry name" value="GerAC_N"/>
</dbReference>
<keyword evidence="11" id="KW-1185">Reference proteome</keyword>
<evidence type="ECO:0000256" key="5">
    <source>
        <dbReference type="ARBA" id="ARBA00023136"/>
    </source>
</evidence>
<accession>A0A4S3PN73</accession>
<dbReference type="Pfam" id="PF25198">
    <property type="entry name" value="Spore_GerAC_N"/>
    <property type="match status" value="1"/>
</dbReference>
<dbReference type="InterPro" id="IPR038501">
    <property type="entry name" value="Spore_GerAC_C_sf"/>
</dbReference>
<dbReference type="EMBL" id="SLUB01000044">
    <property type="protein sequence ID" value="THE10575.1"/>
    <property type="molecule type" value="Genomic_DNA"/>
</dbReference>
<evidence type="ECO:0000256" key="6">
    <source>
        <dbReference type="ARBA" id="ARBA00023139"/>
    </source>
</evidence>
<keyword evidence="4" id="KW-0732">Signal</keyword>
<comment type="caution">
    <text evidence="10">The sequence shown here is derived from an EMBL/GenBank/DDBJ whole genome shotgun (WGS) entry which is preliminary data.</text>
</comment>
<evidence type="ECO:0000256" key="7">
    <source>
        <dbReference type="ARBA" id="ARBA00023288"/>
    </source>
</evidence>
<sequence>MGKWRKIFIFVLVFVCLAGLVGCSRTKIVDKLSIVHVFGFDLGDNDEIIGSALFPEYTHSKSSTKIHYLQEKSDAIALLSPKMGTHTSTPVELAKIRVIVIGNDFAKAGIRDVVDRLLVQPQIATNIQIAVSTHSAEETLKTLKKQSDLTLADQIKQNMTGQLIPRMNLHVFLNHFYGEGEDPYVPMLTIDEEDKVQVDQVGIFKDDKLKLHLNVRETFIFSILEDFRTQANYEVDYDHENRKENIIIQGFRSKKSWEWIKNKQQLNLKLNLIWSITDRPERFDLENPDDIKVIKELIEKNVKNDLKNLLDTLKEKEVDPLGIGNIVRSQDKNWDEKSFYEQYPSLPINVDVHLEIIHSGLQG</sequence>
<keyword evidence="6" id="KW-0564">Palmitate</keyword>
<comment type="similarity">
    <text evidence="2">Belongs to the GerABKC lipoprotein family.</text>
</comment>